<dbReference type="GO" id="GO:0000271">
    <property type="term" value="P:polysaccharide biosynthetic process"/>
    <property type="evidence" value="ECO:0007669"/>
    <property type="project" value="InterPro"/>
</dbReference>
<name>A0A8J7YVZ7_9ARCH</name>
<protein>
    <recommendedName>
        <fullName evidence="3">UDP-N-acetyl-D-mannosamine dehydrogenase</fullName>
        <ecNumber evidence="2">1.1.1.336</ecNumber>
    </recommendedName>
    <alternativeName>
        <fullName evidence="6">UDP-ManNAc 6-dehydrogenase</fullName>
    </alternativeName>
</protein>
<evidence type="ECO:0000256" key="4">
    <source>
        <dbReference type="ARBA" id="ARBA00023002"/>
    </source>
</evidence>
<dbReference type="InterPro" id="IPR014027">
    <property type="entry name" value="UDP-Glc/GDP-Man_DH_C"/>
</dbReference>
<dbReference type="InterPro" id="IPR017476">
    <property type="entry name" value="UDP-Glc/GDP-Man"/>
</dbReference>
<dbReference type="GO" id="GO:0051287">
    <property type="term" value="F:NAD binding"/>
    <property type="evidence" value="ECO:0007669"/>
    <property type="project" value="InterPro"/>
</dbReference>
<dbReference type="SUPFAM" id="SSF52413">
    <property type="entry name" value="UDP-glucose/GDP-mannose dehydrogenase C-terminal domain"/>
    <property type="match status" value="1"/>
</dbReference>
<dbReference type="InterPro" id="IPR028359">
    <property type="entry name" value="UDP_ManNAc/GlcNAc_DH"/>
</dbReference>
<comment type="caution">
    <text evidence="10">The sequence shown here is derived from an EMBL/GenBank/DDBJ whole genome shotgun (WGS) entry which is preliminary data.</text>
</comment>
<dbReference type="PANTHER" id="PTHR43491:SF2">
    <property type="entry name" value="UDP-N-ACETYL-D-MANNOSAMINE DEHYDROGENASE"/>
    <property type="match status" value="1"/>
</dbReference>
<dbReference type="InterPro" id="IPR036220">
    <property type="entry name" value="UDP-Glc/GDP-Man_DH_C_sf"/>
</dbReference>
<dbReference type="EMBL" id="JAACQH010000004">
    <property type="protein sequence ID" value="NCS90835.1"/>
    <property type="molecule type" value="Genomic_DNA"/>
</dbReference>
<dbReference type="Gene3D" id="3.40.50.720">
    <property type="entry name" value="NAD(P)-binding Rossmann-like Domain"/>
    <property type="match status" value="2"/>
</dbReference>
<dbReference type="SUPFAM" id="SSF48179">
    <property type="entry name" value="6-phosphogluconate dehydrogenase C-terminal domain-like"/>
    <property type="match status" value="1"/>
</dbReference>
<evidence type="ECO:0000256" key="6">
    <source>
        <dbReference type="ARBA" id="ARBA00030172"/>
    </source>
</evidence>
<keyword evidence="5" id="KW-0520">NAD</keyword>
<dbReference type="EC" id="1.1.1.336" evidence="2"/>
<dbReference type="PIRSF" id="PIRSF500136">
    <property type="entry name" value="UDP_ManNAc_DH"/>
    <property type="match status" value="1"/>
</dbReference>
<dbReference type="SUPFAM" id="SSF51735">
    <property type="entry name" value="NAD(P)-binding Rossmann-fold domains"/>
    <property type="match status" value="1"/>
</dbReference>
<dbReference type="GO" id="GO:0016628">
    <property type="term" value="F:oxidoreductase activity, acting on the CH-CH group of donors, NAD or NADP as acceptor"/>
    <property type="evidence" value="ECO:0007669"/>
    <property type="project" value="InterPro"/>
</dbReference>
<evidence type="ECO:0000313" key="11">
    <source>
        <dbReference type="Proteomes" id="UP000738826"/>
    </source>
</evidence>
<feature type="domain" description="UDP-glucose/GDP-mannose dehydrogenase C-terminal" evidence="9">
    <location>
        <begin position="307"/>
        <end position="401"/>
    </location>
</feature>
<evidence type="ECO:0000259" key="9">
    <source>
        <dbReference type="SMART" id="SM00984"/>
    </source>
</evidence>
<dbReference type="SMART" id="SM00984">
    <property type="entry name" value="UDPG_MGDP_dh_C"/>
    <property type="match status" value="1"/>
</dbReference>
<evidence type="ECO:0000256" key="5">
    <source>
        <dbReference type="ARBA" id="ARBA00023027"/>
    </source>
</evidence>
<comment type="similarity">
    <text evidence="1 8">Belongs to the UDP-glucose/GDP-mannose dehydrogenase family.</text>
</comment>
<evidence type="ECO:0000256" key="1">
    <source>
        <dbReference type="ARBA" id="ARBA00006601"/>
    </source>
</evidence>
<dbReference type="PANTHER" id="PTHR43491">
    <property type="entry name" value="UDP-N-ACETYL-D-MANNOSAMINE DEHYDROGENASE"/>
    <property type="match status" value="1"/>
</dbReference>
<evidence type="ECO:0000256" key="7">
    <source>
        <dbReference type="ARBA" id="ARBA00049130"/>
    </source>
</evidence>
<dbReference type="InterPro" id="IPR036291">
    <property type="entry name" value="NAD(P)-bd_dom_sf"/>
</dbReference>
<dbReference type="Pfam" id="PF03720">
    <property type="entry name" value="UDPG_MGDP_dh_C"/>
    <property type="match status" value="1"/>
</dbReference>
<reference evidence="10" key="1">
    <citation type="submission" date="2019-11" db="EMBL/GenBank/DDBJ databases">
        <title>Lipid analysis of CO2-rich subsurface aquifers suggests an autotrophy-based deep biosphere with lysolipids enriched in CPR bacteria.</title>
        <authorList>
            <person name="Probst A.J."/>
            <person name="Elling F.J."/>
            <person name="Castelle C.J."/>
            <person name="Zhu Q."/>
            <person name="Elvert M."/>
            <person name="Birarda G."/>
            <person name="Holman H.-Y."/>
            <person name="Lane K.R."/>
            <person name="Ladd B."/>
            <person name="Ryan M.C."/>
            <person name="Woyke T."/>
            <person name="Hinrichs K.-U."/>
            <person name="Banfield J.F."/>
        </authorList>
    </citation>
    <scope>NUCLEOTIDE SEQUENCE</scope>
    <source>
        <strain evidence="10">CG_2015-04_33_537</strain>
    </source>
</reference>
<organism evidence="10 11">
    <name type="scientific">Candidatus Altarchaeum hamiconexum</name>
    <dbReference type="NCBI Taxonomy" id="1803513"/>
    <lineage>
        <taxon>Archaea</taxon>
        <taxon>Candidatus Altarchaeota</taxon>
        <taxon>Candidatus Altiarchaeia</taxon>
        <taxon>Candidatus Altarchaeales</taxon>
        <taxon>Candidatus Altarchaeaceae</taxon>
        <taxon>Candidatus Altarchaeum</taxon>
    </lineage>
</organism>
<dbReference type="InterPro" id="IPR008927">
    <property type="entry name" value="6-PGluconate_DH-like_C_sf"/>
</dbReference>
<dbReference type="NCBIfam" id="TIGR03026">
    <property type="entry name" value="NDP-sugDHase"/>
    <property type="match status" value="1"/>
</dbReference>
<dbReference type="GO" id="GO:0089714">
    <property type="term" value="F:UDP-N-acetyl-D-mannosamine dehydrogenase activity"/>
    <property type="evidence" value="ECO:0007669"/>
    <property type="project" value="UniProtKB-EC"/>
</dbReference>
<dbReference type="Pfam" id="PF03721">
    <property type="entry name" value="UDPG_MGDP_dh_N"/>
    <property type="match status" value="1"/>
</dbReference>
<dbReference type="AlphaFoldDB" id="A0A8J7YVZ7"/>
<accession>A0A8J7YVZ7</accession>
<sequence>MSKICVIGLGYIGLPTATMFATHGYNLVGVDINPKVVESLKQGKIHIELEHEMNELIQKAIKSKNFIIKSKPEDADVFIICVSTLLNEKEKKAELKYVISATESILSYIKKGNIIILESTSPPGTILNVVVPIIERVISIKDVYVAHCPERVIPGNMLKEFINNDRIIGGINKESSQKAKEIYESFVKGNIYLTDATTAEMVKLMENTYRDVNIALANEFAKICEDLNINVWEAIELANKHPRVNIHKPGPGVGGHCIPIVPWFIIEKSLNNANLIPFARHINTSMPNYIVKMLEEEIKHIKNPVITIFGVAFKSNIDDISETPAIPIIELLEKKNYQIKIYDPFVKKFKYNLSSLNDAVKDSDCILIVTDHDDFKSIEINKIGNLMRNKILVDTRNCVDYDKWKLNGFKVKVLGIPEKEKNKNE</sequence>
<dbReference type="InterPro" id="IPR001732">
    <property type="entry name" value="UDP-Glc/GDP-Man_DH_N"/>
</dbReference>
<dbReference type="InterPro" id="IPR014026">
    <property type="entry name" value="UDP-Glc/GDP-Man_DH_dimer"/>
</dbReference>
<evidence type="ECO:0000256" key="2">
    <source>
        <dbReference type="ARBA" id="ARBA00012935"/>
    </source>
</evidence>
<comment type="catalytic activity">
    <reaction evidence="7">
        <text>UDP-N-acetyl-alpha-D-mannosamine + 2 NAD(+) + H2O = UDP-N-acetyl-alpha-D-mannosaminouronate + 2 NADH + 3 H(+)</text>
        <dbReference type="Rhea" id="RHEA:25780"/>
        <dbReference type="ChEBI" id="CHEBI:15377"/>
        <dbReference type="ChEBI" id="CHEBI:15378"/>
        <dbReference type="ChEBI" id="CHEBI:57540"/>
        <dbReference type="ChEBI" id="CHEBI:57945"/>
        <dbReference type="ChEBI" id="CHEBI:68623"/>
        <dbReference type="ChEBI" id="CHEBI:70731"/>
        <dbReference type="EC" id="1.1.1.336"/>
    </reaction>
</comment>
<keyword evidence="4" id="KW-0560">Oxidoreductase</keyword>
<evidence type="ECO:0000256" key="8">
    <source>
        <dbReference type="PIRNR" id="PIRNR000124"/>
    </source>
</evidence>
<dbReference type="PIRSF" id="PIRSF000124">
    <property type="entry name" value="UDPglc_GDPman_dh"/>
    <property type="match status" value="1"/>
</dbReference>
<evidence type="ECO:0000313" key="10">
    <source>
        <dbReference type="EMBL" id="NCS90835.1"/>
    </source>
</evidence>
<dbReference type="Pfam" id="PF00984">
    <property type="entry name" value="UDPG_MGDP_dh"/>
    <property type="match status" value="1"/>
</dbReference>
<evidence type="ECO:0000256" key="3">
    <source>
        <dbReference type="ARBA" id="ARBA00016796"/>
    </source>
</evidence>
<proteinExistence type="inferred from homology"/>
<gene>
    <name evidence="10" type="ORF">GW779_00200</name>
</gene>
<dbReference type="Proteomes" id="UP000738826">
    <property type="component" value="Unassembled WGS sequence"/>
</dbReference>